<dbReference type="AlphaFoldDB" id="A0A374P3S6"/>
<accession>A0A374P3S6</accession>
<keyword evidence="1" id="KW-0812">Transmembrane</keyword>
<evidence type="ECO:0000313" key="3">
    <source>
        <dbReference type="Proteomes" id="UP000263014"/>
    </source>
</evidence>
<dbReference type="RefSeq" id="WP_117633550.1">
    <property type="nucleotide sequence ID" value="NZ_QSON01000013.1"/>
</dbReference>
<gene>
    <name evidence="2" type="ORF">DXD79_23035</name>
</gene>
<dbReference type="Proteomes" id="UP000263014">
    <property type="component" value="Unassembled WGS sequence"/>
</dbReference>
<keyword evidence="1" id="KW-1133">Transmembrane helix</keyword>
<protein>
    <submittedName>
        <fullName evidence="2">Uncharacterized protein</fullName>
    </submittedName>
</protein>
<feature type="transmembrane region" description="Helical" evidence="1">
    <location>
        <begin position="6"/>
        <end position="27"/>
    </location>
</feature>
<evidence type="ECO:0000313" key="2">
    <source>
        <dbReference type="EMBL" id="RGI99479.1"/>
    </source>
</evidence>
<name>A0A374P3S6_9FIRM</name>
<dbReference type="EMBL" id="QSON01000013">
    <property type="protein sequence ID" value="RGI99479.1"/>
    <property type="molecule type" value="Genomic_DNA"/>
</dbReference>
<organism evidence="2 3">
    <name type="scientific">Hungatella hathewayi</name>
    <dbReference type="NCBI Taxonomy" id="154046"/>
    <lineage>
        <taxon>Bacteria</taxon>
        <taxon>Bacillati</taxon>
        <taxon>Bacillota</taxon>
        <taxon>Clostridia</taxon>
        <taxon>Lachnospirales</taxon>
        <taxon>Lachnospiraceae</taxon>
        <taxon>Hungatella</taxon>
    </lineage>
</organism>
<sequence>MAVAVTAAFMAVIIGTAALITIVIVCYKKHVEKTALPFPLVIQEAAVCAVPESADFEKILVAGIKDTVQAMKGYERIQSGYDSLPNYIVCYRGDELYIMTAMYSNRKKIEVDTNKILHFKKEQIQEIKAGKSRVLIFFKESRRFFAMGVSPVLVAPQTEAYENFMEYIKKLASEVKECI</sequence>
<proteinExistence type="predicted"/>
<evidence type="ECO:0000256" key="1">
    <source>
        <dbReference type="SAM" id="Phobius"/>
    </source>
</evidence>
<keyword evidence="1" id="KW-0472">Membrane</keyword>
<reference evidence="2 3" key="1">
    <citation type="submission" date="2018-08" db="EMBL/GenBank/DDBJ databases">
        <title>A genome reference for cultivated species of the human gut microbiota.</title>
        <authorList>
            <person name="Zou Y."/>
            <person name="Xue W."/>
            <person name="Luo G."/>
        </authorList>
    </citation>
    <scope>NUCLEOTIDE SEQUENCE [LARGE SCALE GENOMIC DNA]</scope>
    <source>
        <strain evidence="2 3">TM09-12</strain>
    </source>
</reference>
<comment type="caution">
    <text evidence="2">The sequence shown here is derived from an EMBL/GenBank/DDBJ whole genome shotgun (WGS) entry which is preliminary data.</text>
</comment>